<dbReference type="EMBL" id="LFNT01000001">
    <property type="protein sequence ID" value="KMS77355.1"/>
    <property type="molecule type" value="Genomic_DNA"/>
</dbReference>
<name>A0A0J8CH74_STRVR</name>
<accession>A0A0J8CH74</accession>
<feature type="compositionally biased region" description="Basic and acidic residues" evidence="1">
    <location>
        <begin position="67"/>
        <end position="76"/>
    </location>
</feature>
<dbReference type="PATRIC" id="fig|1938.3.peg.3373"/>
<dbReference type="RefSeq" id="WP_048579149.1">
    <property type="nucleotide sequence ID" value="NZ_LFNT01000001.1"/>
</dbReference>
<evidence type="ECO:0000313" key="3">
    <source>
        <dbReference type="Proteomes" id="UP000037432"/>
    </source>
</evidence>
<evidence type="ECO:0000313" key="2">
    <source>
        <dbReference type="EMBL" id="KMS77355.1"/>
    </source>
</evidence>
<feature type="region of interest" description="Disordered" evidence="1">
    <location>
        <begin position="43"/>
        <end position="76"/>
    </location>
</feature>
<organism evidence="2 3">
    <name type="scientific">Streptomyces viridochromogenes</name>
    <dbReference type="NCBI Taxonomy" id="1938"/>
    <lineage>
        <taxon>Bacteria</taxon>
        <taxon>Bacillati</taxon>
        <taxon>Actinomycetota</taxon>
        <taxon>Actinomycetes</taxon>
        <taxon>Kitasatosporales</taxon>
        <taxon>Streptomycetaceae</taxon>
        <taxon>Streptomyces</taxon>
    </lineage>
</organism>
<sequence length="102" mass="11078">MLIFGIDEFMSECRALTNLAGNSVATLAVARWANVLDTERVNRALRTGKPRPEPLGTHPRPGSSSRHAREERRPDAYARLGAAATGRAQARHGMSRRAEVGG</sequence>
<feature type="region of interest" description="Disordered" evidence="1">
    <location>
        <begin position="83"/>
        <end position="102"/>
    </location>
</feature>
<comment type="caution">
    <text evidence="2">The sequence shown here is derived from an EMBL/GenBank/DDBJ whole genome shotgun (WGS) entry which is preliminary data.</text>
</comment>
<evidence type="ECO:0000256" key="1">
    <source>
        <dbReference type="SAM" id="MobiDB-lite"/>
    </source>
</evidence>
<gene>
    <name evidence="2" type="ORF">ACM01_01675</name>
</gene>
<dbReference type="Proteomes" id="UP000037432">
    <property type="component" value="Unassembled WGS sequence"/>
</dbReference>
<protein>
    <recommendedName>
        <fullName evidence="4">Sodium:dicarboxylate symporter</fullName>
    </recommendedName>
</protein>
<reference evidence="2 3" key="1">
    <citation type="submission" date="2015-06" db="EMBL/GenBank/DDBJ databases">
        <authorList>
            <person name="Ju K.-S."/>
            <person name="Doroghazi J.R."/>
            <person name="Metcalf W.W."/>
        </authorList>
    </citation>
    <scope>NUCLEOTIDE SEQUENCE [LARGE SCALE GENOMIC DNA]</scope>
    <source>
        <strain evidence="2 3">NRRL 3414</strain>
    </source>
</reference>
<evidence type="ECO:0008006" key="4">
    <source>
        <dbReference type="Google" id="ProtNLM"/>
    </source>
</evidence>
<dbReference type="AlphaFoldDB" id="A0A0J8CH74"/>
<proteinExistence type="predicted"/>